<evidence type="ECO:0000313" key="7">
    <source>
        <dbReference type="Proteomes" id="UP000241167"/>
    </source>
</evidence>
<gene>
    <name evidence="6" type="ORF">C7I55_18390</name>
</gene>
<organism evidence="6 7">
    <name type="scientific">Allosphingosinicella deserti</name>
    <dbReference type="NCBI Taxonomy" id="2116704"/>
    <lineage>
        <taxon>Bacteria</taxon>
        <taxon>Pseudomonadati</taxon>
        <taxon>Pseudomonadota</taxon>
        <taxon>Alphaproteobacteria</taxon>
        <taxon>Sphingomonadales</taxon>
        <taxon>Sphingomonadaceae</taxon>
        <taxon>Allosphingosinicella</taxon>
    </lineage>
</organism>
<accession>A0A2P7QKB4</accession>
<proteinExistence type="predicted"/>
<dbReference type="InterPro" id="IPR009057">
    <property type="entry name" value="Homeodomain-like_sf"/>
</dbReference>
<dbReference type="Proteomes" id="UP000241167">
    <property type="component" value="Unassembled WGS sequence"/>
</dbReference>
<comment type="caution">
    <text evidence="6">The sequence shown here is derived from an EMBL/GenBank/DDBJ whole genome shotgun (WGS) entry which is preliminary data.</text>
</comment>
<dbReference type="PANTHER" id="PTHR47506">
    <property type="entry name" value="TRANSCRIPTIONAL REGULATORY PROTEIN"/>
    <property type="match status" value="1"/>
</dbReference>
<dbReference type="Gene3D" id="1.10.10.60">
    <property type="entry name" value="Homeodomain-like"/>
    <property type="match status" value="1"/>
</dbReference>
<dbReference type="SUPFAM" id="SSF46689">
    <property type="entry name" value="Homeodomain-like"/>
    <property type="match status" value="1"/>
</dbReference>
<dbReference type="Pfam" id="PF00440">
    <property type="entry name" value="TetR_N"/>
    <property type="match status" value="1"/>
</dbReference>
<dbReference type="OrthoDB" id="9795242at2"/>
<evidence type="ECO:0000256" key="3">
    <source>
        <dbReference type="ARBA" id="ARBA00023163"/>
    </source>
</evidence>
<keyword evidence="3" id="KW-0804">Transcription</keyword>
<dbReference type="GO" id="GO:0003677">
    <property type="term" value="F:DNA binding"/>
    <property type="evidence" value="ECO:0007669"/>
    <property type="project" value="UniProtKB-UniRule"/>
</dbReference>
<reference evidence="6 7" key="1">
    <citation type="submission" date="2018-03" db="EMBL/GenBank/DDBJ databases">
        <title>The draft genome of Sphingosinicella sp. GL-C-18.</title>
        <authorList>
            <person name="Liu L."/>
            <person name="Li L."/>
            <person name="Liang L."/>
            <person name="Zhang X."/>
            <person name="Wang T."/>
        </authorList>
    </citation>
    <scope>NUCLEOTIDE SEQUENCE [LARGE SCALE GENOMIC DNA]</scope>
    <source>
        <strain evidence="6 7">GL-C-18</strain>
    </source>
</reference>
<dbReference type="PANTHER" id="PTHR47506:SF1">
    <property type="entry name" value="HTH-TYPE TRANSCRIPTIONAL REGULATOR YJDC"/>
    <property type="match status" value="1"/>
</dbReference>
<feature type="domain" description="HTH tetR-type" evidence="5">
    <location>
        <begin position="15"/>
        <end position="75"/>
    </location>
</feature>
<evidence type="ECO:0000256" key="4">
    <source>
        <dbReference type="PROSITE-ProRule" id="PRU00335"/>
    </source>
</evidence>
<dbReference type="InterPro" id="IPR023772">
    <property type="entry name" value="DNA-bd_HTH_TetR-type_CS"/>
</dbReference>
<evidence type="ECO:0000256" key="2">
    <source>
        <dbReference type="ARBA" id="ARBA00023125"/>
    </source>
</evidence>
<sequence>MVQNEPPRRRGRPPAFDRDEVLLKARDAFWRSGYAATSLDDLAAATGLNRPSLYGAFGDKRTLYLATLERTRADMIGALERALAAPGPLRPLLARLYAATVQLYLRGDPVGRGCFLVGTAVTEAAVENEVRAVLTLSFEQLDGAFEAKFRTATRELPPGTDPVVHAKLATGMLHTLAVRARGGASEAELQAVADAAVGMICGPEATGAKNQHDL</sequence>
<evidence type="ECO:0000259" key="5">
    <source>
        <dbReference type="PROSITE" id="PS50977"/>
    </source>
</evidence>
<dbReference type="Gene3D" id="1.10.357.10">
    <property type="entry name" value="Tetracycline Repressor, domain 2"/>
    <property type="match status" value="1"/>
</dbReference>
<dbReference type="PROSITE" id="PS50977">
    <property type="entry name" value="HTH_TETR_2"/>
    <property type="match status" value="1"/>
</dbReference>
<keyword evidence="2 4" id="KW-0238">DNA-binding</keyword>
<protein>
    <submittedName>
        <fullName evidence="6">TetR family transcriptional regulator</fullName>
    </submittedName>
</protein>
<dbReference type="InterPro" id="IPR036271">
    <property type="entry name" value="Tet_transcr_reg_TetR-rel_C_sf"/>
</dbReference>
<dbReference type="RefSeq" id="WP_106514483.1">
    <property type="nucleotide sequence ID" value="NZ_PXYI01000006.1"/>
</dbReference>
<dbReference type="AlphaFoldDB" id="A0A2P7QKB4"/>
<keyword evidence="7" id="KW-1185">Reference proteome</keyword>
<evidence type="ECO:0000256" key="1">
    <source>
        <dbReference type="ARBA" id="ARBA00023015"/>
    </source>
</evidence>
<keyword evidence="1" id="KW-0805">Transcription regulation</keyword>
<dbReference type="EMBL" id="PXYI01000006">
    <property type="protein sequence ID" value="PSJ38414.1"/>
    <property type="molecule type" value="Genomic_DNA"/>
</dbReference>
<dbReference type="SUPFAM" id="SSF48498">
    <property type="entry name" value="Tetracyclin repressor-like, C-terminal domain"/>
    <property type="match status" value="1"/>
</dbReference>
<name>A0A2P7QKB4_9SPHN</name>
<dbReference type="InterPro" id="IPR001647">
    <property type="entry name" value="HTH_TetR"/>
</dbReference>
<feature type="DNA-binding region" description="H-T-H motif" evidence="4">
    <location>
        <begin position="38"/>
        <end position="57"/>
    </location>
</feature>
<evidence type="ECO:0000313" key="6">
    <source>
        <dbReference type="EMBL" id="PSJ38414.1"/>
    </source>
</evidence>
<dbReference type="PROSITE" id="PS01081">
    <property type="entry name" value="HTH_TETR_1"/>
    <property type="match status" value="1"/>
</dbReference>